<dbReference type="EMBL" id="ACIO01000665">
    <property type="protein sequence ID" value="EFC95866.1"/>
    <property type="molecule type" value="Genomic_DNA"/>
</dbReference>
<dbReference type="AlphaFoldDB" id="D3AQN5"/>
<comment type="caution">
    <text evidence="1">The sequence shown here is derived from an EMBL/GenBank/DDBJ whole genome shotgun (WGS) entry which is preliminary data.</text>
</comment>
<evidence type="ECO:0000313" key="1">
    <source>
        <dbReference type="EMBL" id="EFC95866.1"/>
    </source>
</evidence>
<evidence type="ECO:0000313" key="2">
    <source>
        <dbReference type="Proteomes" id="UP000004968"/>
    </source>
</evidence>
<gene>
    <name evidence="1" type="ORF">CLOSTHATH_05941</name>
</gene>
<dbReference type="HOGENOM" id="CLU_3290810_0_0_9"/>
<proteinExistence type="predicted"/>
<organism evidence="1 2">
    <name type="scientific">Hungatella hathewayi DSM 13479</name>
    <dbReference type="NCBI Taxonomy" id="566550"/>
    <lineage>
        <taxon>Bacteria</taxon>
        <taxon>Bacillati</taxon>
        <taxon>Bacillota</taxon>
        <taxon>Clostridia</taxon>
        <taxon>Lachnospirales</taxon>
        <taxon>Lachnospiraceae</taxon>
        <taxon>Hungatella</taxon>
    </lineage>
</organism>
<reference evidence="1 2" key="1">
    <citation type="submission" date="2010-01" db="EMBL/GenBank/DDBJ databases">
        <authorList>
            <person name="Weinstock G."/>
            <person name="Sodergren E."/>
            <person name="Clifton S."/>
            <person name="Fulton L."/>
            <person name="Fulton B."/>
            <person name="Courtney L."/>
            <person name="Fronick C."/>
            <person name="Harrison M."/>
            <person name="Strong C."/>
            <person name="Farmer C."/>
            <person name="Delahaunty K."/>
            <person name="Markovic C."/>
            <person name="Hall O."/>
            <person name="Minx P."/>
            <person name="Tomlinson C."/>
            <person name="Mitreva M."/>
            <person name="Nelson J."/>
            <person name="Hou S."/>
            <person name="Wollam A."/>
            <person name="Pepin K.H."/>
            <person name="Johnson M."/>
            <person name="Bhonagiri V."/>
            <person name="Nash W.E."/>
            <person name="Warren W."/>
            <person name="Chinwalla A."/>
            <person name="Mardis E.R."/>
            <person name="Wilson R.K."/>
        </authorList>
    </citation>
    <scope>NUCLEOTIDE SEQUENCE [LARGE SCALE GENOMIC DNA]</scope>
    <source>
        <strain evidence="1 2">DSM 13479</strain>
    </source>
</reference>
<protein>
    <submittedName>
        <fullName evidence="1">Uncharacterized protein</fullName>
    </submittedName>
</protein>
<name>D3AQN5_9FIRM</name>
<dbReference type="Proteomes" id="UP000004968">
    <property type="component" value="Unassembled WGS sequence"/>
</dbReference>
<sequence length="40" mass="4677">MLLRKTSALRAFMTGRRPFRPSPFNLHTNRTADFSCKHTI</sequence>
<accession>D3AQN5</accession>